<dbReference type="Pfam" id="PF13826">
    <property type="entry name" value="Monooxy_af470-like"/>
    <property type="match status" value="1"/>
</dbReference>
<comment type="caution">
    <text evidence="1">The sequence shown here is derived from an EMBL/GenBank/DDBJ whole genome shotgun (WGS) entry which is preliminary data.</text>
</comment>
<evidence type="ECO:0000313" key="2">
    <source>
        <dbReference type="Proteomes" id="UP000637578"/>
    </source>
</evidence>
<dbReference type="AlphaFoldDB" id="A0A8J3FWH0"/>
<reference evidence="1" key="2">
    <citation type="submission" date="2020-09" db="EMBL/GenBank/DDBJ databases">
        <authorList>
            <person name="Sun Q."/>
            <person name="Zhou Y."/>
        </authorList>
    </citation>
    <scope>NUCLEOTIDE SEQUENCE</scope>
    <source>
        <strain evidence="1">CGMCC 4.5737</strain>
    </source>
</reference>
<dbReference type="EMBL" id="BMMK01000014">
    <property type="protein sequence ID" value="GGM59739.1"/>
    <property type="molecule type" value="Genomic_DNA"/>
</dbReference>
<proteinExistence type="predicted"/>
<organism evidence="1 2">
    <name type="scientific">Longimycelium tulufanense</name>
    <dbReference type="NCBI Taxonomy" id="907463"/>
    <lineage>
        <taxon>Bacteria</taxon>
        <taxon>Bacillati</taxon>
        <taxon>Actinomycetota</taxon>
        <taxon>Actinomycetes</taxon>
        <taxon>Pseudonocardiales</taxon>
        <taxon>Pseudonocardiaceae</taxon>
        <taxon>Longimycelium</taxon>
    </lineage>
</organism>
<protein>
    <submittedName>
        <fullName evidence="1">Transcriptional regulator</fullName>
    </submittedName>
</protein>
<dbReference type="Proteomes" id="UP000637578">
    <property type="component" value="Unassembled WGS sequence"/>
</dbReference>
<name>A0A8J3FWH0_9PSEU</name>
<dbReference type="InterPro" id="IPR025444">
    <property type="entry name" value="Monooxy_af470"/>
</dbReference>
<sequence>MRVAKGRWTADIGSDEMVVFLIGMRFNQLWRVWRWLPTFNAMPPMLRHLEQTPESGLLGWHVWFGRTVLVLTYWRSAEQLIAFAGNQDAPHAPAWRAFNRRIGDDGSVGIWHETYVVGPGKAEAVYVNMLTFGLAAATSPVPVTPERNTARRRLAVAPDNGS</sequence>
<reference evidence="1" key="1">
    <citation type="journal article" date="2014" name="Int. J. Syst. Evol. Microbiol.">
        <title>Complete genome sequence of Corynebacterium casei LMG S-19264T (=DSM 44701T), isolated from a smear-ripened cheese.</title>
        <authorList>
            <consortium name="US DOE Joint Genome Institute (JGI-PGF)"/>
            <person name="Walter F."/>
            <person name="Albersmeier A."/>
            <person name="Kalinowski J."/>
            <person name="Ruckert C."/>
        </authorList>
    </citation>
    <scope>NUCLEOTIDE SEQUENCE</scope>
    <source>
        <strain evidence="1">CGMCC 4.5737</strain>
    </source>
</reference>
<evidence type="ECO:0000313" key="1">
    <source>
        <dbReference type="EMBL" id="GGM59739.1"/>
    </source>
</evidence>
<keyword evidence="2" id="KW-1185">Reference proteome</keyword>
<gene>
    <name evidence="1" type="ORF">GCM10012275_33560</name>
</gene>
<dbReference type="RefSeq" id="WP_189058674.1">
    <property type="nucleotide sequence ID" value="NZ_BMMK01000014.1"/>
</dbReference>
<accession>A0A8J3FWH0</accession>